<organism evidence="2 3">
    <name type="scientific">Corynebacterium incognita</name>
    <dbReference type="NCBI Taxonomy" id="2754725"/>
    <lineage>
        <taxon>Bacteria</taxon>
        <taxon>Bacillati</taxon>
        <taxon>Actinomycetota</taxon>
        <taxon>Actinomycetes</taxon>
        <taxon>Mycobacteriales</taxon>
        <taxon>Corynebacteriaceae</taxon>
        <taxon>Corynebacterium</taxon>
    </lineage>
</organism>
<evidence type="ECO:0000313" key="2">
    <source>
        <dbReference type="EMBL" id="QNE89730.1"/>
    </source>
</evidence>
<dbReference type="RefSeq" id="WP_185176104.1">
    <property type="nucleotide sequence ID" value="NZ_CP059404.1"/>
</dbReference>
<evidence type="ECO:0000259" key="1">
    <source>
        <dbReference type="Pfam" id="PF02464"/>
    </source>
</evidence>
<dbReference type="Proteomes" id="UP000515743">
    <property type="component" value="Chromosome"/>
</dbReference>
<dbReference type="SUPFAM" id="SSF142433">
    <property type="entry name" value="CinA-like"/>
    <property type="match status" value="1"/>
</dbReference>
<accession>A0A7G7CQ64</accession>
<sequence length="167" mass="16814">MSSGAHSAPTLAERLVQGLRARGETVATCESLTAGLAAASIAEVPGASLVLRGGLITYATELKTVLADVPSELIEQHSVISPEVAGAMAAGARQACGADWGIGLTGVAGPSEQDGHPVGEVYVAIFGPTGDATPHVCRVADAGDCRAQIRAAAVETAFAQLIQLIEN</sequence>
<protein>
    <submittedName>
        <fullName evidence="2">CinA family protein</fullName>
    </submittedName>
</protein>
<dbReference type="KEGG" id="cik:H0194_01340"/>
<evidence type="ECO:0000313" key="3">
    <source>
        <dbReference type="Proteomes" id="UP000515743"/>
    </source>
</evidence>
<proteinExistence type="predicted"/>
<gene>
    <name evidence="2" type="ORF">H0194_01340</name>
</gene>
<name>A0A7G7CQ64_9CORY</name>
<feature type="domain" description="CinA C-terminal" evidence="1">
    <location>
        <begin position="10"/>
        <end position="164"/>
    </location>
</feature>
<dbReference type="AlphaFoldDB" id="A0A7G7CQ64"/>
<keyword evidence="3" id="KW-1185">Reference proteome</keyword>
<dbReference type="Gene3D" id="3.90.950.20">
    <property type="entry name" value="CinA-like"/>
    <property type="match status" value="1"/>
</dbReference>
<dbReference type="NCBIfam" id="TIGR00199">
    <property type="entry name" value="PncC_domain"/>
    <property type="match status" value="1"/>
</dbReference>
<dbReference type="InterPro" id="IPR008136">
    <property type="entry name" value="CinA_C"/>
</dbReference>
<dbReference type="EMBL" id="CP059404">
    <property type="protein sequence ID" value="QNE89730.1"/>
    <property type="molecule type" value="Genomic_DNA"/>
</dbReference>
<reference evidence="2 3" key="1">
    <citation type="submission" date="2020-07" db="EMBL/GenBank/DDBJ databases">
        <title>Complete genome and description of Corynebacterium incognita strain Marseille-Q3630 sp. nov.</title>
        <authorList>
            <person name="Boxberger M."/>
        </authorList>
    </citation>
    <scope>NUCLEOTIDE SEQUENCE [LARGE SCALE GENOMIC DNA]</scope>
    <source>
        <strain evidence="2 3">Marseille-Q3630</strain>
    </source>
</reference>
<dbReference type="Pfam" id="PF02464">
    <property type="entry name" value="CinA"/>
    <property type="match status" value="1"/>
</dbReference>
<dbReference type="InterPro" id="IPR036653">
    <property type="entry name" value="CinA-like_C"/>
</dbReference>